<organism evidence="2 3">
    <name type="scientific">Ooceraea biroi</name>
    <name type="common">Clonal raider ant</name>
    <name type="synonym">Cerapachys biroi</name>
    <dbReference type="NCBI Taxonomy" id="2015173"/>
    <lineage>
        <taxon>Eukaryota</taxon>
        <taxon>Metazoa</taxon>
        <taxon>Ecdysozoa</taxon>
        <taxon>Arthropoda</taxon>
        <taxon>Hexapoda</taxon>
        <taxon>Insecta</taxon>
        <taxon>Pterygota</taxon>
        <taxon>Neoptera</taxon>
        <taxon>Endopterygota</taxon>
        <taxon>Hymenoptera</taxon>
        <taxon>Apocrita</taxon>
        <taxon>Aculeata</taxon>
        <taxon>Formicoidea</taxon>
        <taxon>Formicidae</taxon>
        <taxon>Dorylinae</taxon>
        <taxon>Ooceraea</taxon>
    </lineage>
</organism>
<proteinExistence type="predicted"/>
<comment type="caution">
    <text evidence="2">The sequence shown here is derived from an EMBL/GenBank/DDBJ whole genome shotgun (WGS) entry which is preliminary data.</text>
</comment>
<feature type="region of interest" description="Disordered" evidence="1">
    <location>
        <begin position="136"/>
        <end position="155"/>
    </location>
</feature>
<gene>
    <name evidence="2" type="ORF">DMN91_000674</name>
</gene>
<accession>A0A3L8E2L7</accession>
<dbReference type="AlphaFoldDB" id="A0A3L8E2L7"/>
<name>A0A3L8E2L7_OOCBI</name>
<evidence type="ECO:0000313" key="2">
    <source>
        <dbReference type="EMBL" id="RLU26876.1"/>
    </source>
</evidence>
<evidence type="ECO:0000256" key="1">
    <source>
        <dbReference type="SAM" id="MobiDB-lite"/>
    </source>
</evidence>
<dbReference type="EMBL" id="QOIP01000001">
    <property type="protein sequence ID" value="RLU26876.1"/>
    <property type="molecule type" value="Genomic_DNA"/>
</dbReference>
<sequence length="155" mass="17462">MRTTRRNAIPIHRRATGRGQTHWEISLFKRDGRVATREPFVRDKAPGYASLARSRVEEEIHAGRMLRAVRETRDQARKGERHAPCKCNVSHRTNGESISRVVLHFRSASGDPPEASTADIRIYDHIGTRPPQVLSTRIPSHRNGISLGVAGENEQ</sequence>
<evidence type="ECO:0000313" key="3">
    <source>
        <dbReference type="Proteomes" id="UP000279307"/>
    </source>
</evidence>
<dbReference type="Proteomes" id="UP000279307">
    <property type="component" value="Chromosome 1"/>
</dbReference>
<protein>
    <submittedName>
        <fullName evidence="2">Uncharacterized protein</fullName>
    </submittedName>
</protein>
<reference evidence="2 3" key="1">
    <citation type="journal article" date="2018" name="Genome Res.">
        <title>The genomic architecture and molecular evolution of ant odorant receptors.</title>
        <authorList>
            <person name="McKenzie S.K."/>
            <person name="Kronauer D.J.C."/>
        </authorList>
    </citation>
    <scope>NUCLEOTIDE SEQUENCE [LARGE SCALE GENOMIC DNA]</scope>
    <source>
        <strain evidence="2">Clonal line C1</strain>
    </source>
</reference>